<dbReference type="Pfam" id="PF20516">
    <property type="entry name" value="PDDEXK_12"/>
    <property type="match status" value="1"/>
</dbReference>
<keyword evidence="4" id="KW-1185">Reference proteome</keyword>
<reference evidence="4" key="1">
    <citation type="journal article" date="2014" name="BMC Genomics">
        <title>Genome characteristics reveal the impact of lichenization on lichen-forming fungus Endocarpon pusillum Hedwig (Verrucariales, Ascomycota).</title>
        <authorList>
            <person name="Wang Y.-Y."/>
            <person name="Liu B."/>
            <person name="Zhang X.-Y."/>
            <person name="Zhou Q.-M."/>
            <person name="Zhang T."/>
            <person name="Li H."/>
            <person name="Yu Y.-F."/>
            <person name="Zhang X.-L."/>
            <person name="Hao X.-Y."/>
            <person name="Wang M."/>
            <person name="Wang L."/>
            <person name="Wei J.-C."/>
        </authorList>
    </citation>
    <scope>NUCLEOTIDE SEQUENCE [LARGE SCALE GENOMIC DNA]</scope>
    <source>
        <strain evidence="4">Z07020 / HMAS-L-300199</strain>
    </source>
</reference>
<dbReference type="InterPro" id="IPR046797">
    <property type="entry name" value="PDDEXK_12"/>
</dbReference>
<sequence length="452" mass="49616">MSSHDQNHIPFEGPRRRGRGRGAVLEHRAASTGGLDVNAHLNTDENDGLDLGLEDVNLTPHPKKRRYATGTAIATSDDAASDHSSRSSLSLPPSLSGADSPIKGSRSSSPIKHLLRVAMRKDEPIHVREYNPGQSVSDEFPHALADMWATLRKCSRRAVIPSTLEGDIRRHFPSDADLLDARDFLDAPSKLTMEHLNDLLRGAHKSFMKTEPHWNCASHFPALDRAVQTAKIVNCDDVSIENITLADILPQYNLRDETMAPYNPSSAISLPSAATTTTPSSRVDLALTIGLTAAENEILSNHNITHINHTAFDSLTRSPIAVSVEAKRSGEGKDKSQYQLAVWVSAQFRRLEELFGREKVQQLAWLPLLRVQGEHWHFLAAVRVGRSGPSGGMQTVIWSEISLGSMREVLGVFHVLAALHVLVEWADTTFRQWFAGCIQALGVGDLEQQTGG</sequence>
<dbReference type="AlphaFoldDB" id="U1HZK7"/>
<organism evidence="3 4">
    <name type="scientific">Endocarpon pusillum (strain Z07020 / HMAS-L-300199)</name>
    <name type="common">Lichen-forming fungus</name>
    <dbReference type="NCBI Taxonomy" id="1263415"/>
    <lineage>
        <taxon>Eukaryota</taxon>
        <taxon>Fungi</taxon>
        <taxon>Dikarya</taxon>
        <taxon>Ascomycota</taxon>
        <taxon>Pezizomycotina</taxon>
        <taxon>Eurotiomycetes</taxon>
        <taxon>Chaetothyriomycetidae</taxon>
        <taxon>Verrucariales</taxon>
        <taxon>Verrucariaceae</taxon>
        <taxon>Endocarpon</taxon>
    </lineage>
</organism>
<feature type="compositionally biased region" description="Low complexity" evidence="1">
    <location>
        <begin position="86"/>
        <end position="101"/>
    </location>
</feature>
<feature type="region of interest" description="Disordered" evidence="1">
    <location>
        <begin position="1"/>
        <end position="24"/>
    </location>
</feature>
<dbReference type="HOGENOM" id="CLU_605541_0_0_1"/>
<dbReference type="OrthoDB" id="4161186at2759"/>
<evidence type="ECO:0000313" key="3">
    <source>
        <dbReference type="EMBL" id="ERF74999.1"/>
    </source>
</evidence>
<dbReference type="RefSeq" id="XP_007787656.1">
    <property type="nucleotide sequence ID" value="XM_007789466.1"/>
</dbReference>
<dbReference type="EMBL" id="KE720844">
    <property type="protein sequence ID" value="ERF74999.1"/>
    <property type="molecule type" value="Genomic_DNA"/>
</dbReference>
<gene>
    <name evidence="3" type="ORF">EPUS_08044</name>
</gene>
<feature type="region of interest" description="Disordered" evidence="1">
    <location>
        <begin position="73"/>
        <end position="111"/>
    </location>
</feature>
<evidence type="ECO:0000256" key="1">
    <source>
        <dbReference type="SAM" id="MobiDB-lite"/>
    </source>
</evidence>
<protein>
    <recommendedName>
        <fullName evidence="2">PD-(D/E)XK nuclease-like domain-containing protein</fullName>
    </recommendedName>
</protein>
<dbReference type="OMA" id="NITHINH"/>
<dbReference type="Proteomes" id="UP000019373">
    <property type="component" value="Unassembled WGS sequence"/>
</dbReference>
<dbReference type="eggNOG" id="ENOG502SSXD">
    <property type="taxonomic scope" value="Eukaryota"/>
</dbReference>
<accession>U1HZK7</accession>
<feature type="domain" description="PD-(D/E)XK nuclease-like" evidence="2">
    <location>
        <begin position="188"/>
        <end position="431"/>
    </location>
</feature>
<name>U1HZK7_ENDPU</name>
<evidence type="ECO:0000259" key="2">
    <source>
        <dbReference type="Pfam" id="PF20516"/>
    </source>
</evidence>
<dbReference type="GeneID" id="19242922"/>
<proteinExistence type="predicted"/>
<evidence type="ECO:0000313" key="4">
    <source>
        <dbReference type="Proteomes" id="UP000019373"/>
    </source>
</evidence>